<dbReference type="AlphaFoldDB" id="A0AAW5SD12"/>
<evidence type="ECO:0000313" key="3">
    <source>
        <dbReference type="Proteomes" id="UP000069773"/>
    </source>
</evidence>
<organism evidence="2 4">
    <name type="scientific">Mycolicibacterium novocastrense</name>
    <name type="common">Mycobacterium novocastrense</name>
    <dbReference type="NCBI Taxonomy" id="59813"/>
    <lineage>
        <taxon>Bacteria</taxon>
        <taxon>Bacillati</taxon>
        <taxon>Actinomycetota</taxon>
        <taxon>Actinomycetes</taxon>
        <taxon>Mycobacteriales</taxon>
        <taxon>Mycobacteriaceae</taxon>
        <taxon>Mycolicibacterium</taxon>
    </lineage>
</organism>
<accession>A0AAW5SD12</accession>
<comment type="caution">
    <text evidence="2">The sequence shown here is derived from an EMBL/GenBank/DDBJ whole genome shotgun (WGS) entry which is preliminary data.</text>
</comment>
<dbReference type="Proteomes" id="UP001207528">
    <property type="component" value="Unassembled WGS sequence"/>
</dbReference>
<name>A0AAW5SD12_MYCNV</name>
<reference evidence="2" key="2">
    <citation type="submission" date="2020-07" db="EMBL/GenBank/DDBJ databases">
        <authorList>
            <person name="Pettersson B.M.F."/>
            <person name="Behra P.R.K."/>
            <person name="Ramesh M."/>
            <person name="Das S."/>
            <person name="Dasgupta S."/>
            <person name="Kirsebom L.A."/>
        </authorList>
    </citation>
    <scope>NUCLEOTIDE SEQUENCE</scope>
    <source>
        <strain evidence="2">DSM 44203</strain>
    </source>
</reference>
<dbReference type="EMBL" id="BCTA01000029">
    <property type="protein sequence ID" value="GAT09373.1"/>
    <property type="molecule type" value="Genomic_DNA"/>
</dbReference>
<reference evidence="2" key="3">
    <citation type="journal article" date="2022" name="BMC Genomics">
        <title>Comparative genome analysis of mycobacteria focusing on tRNA and non-coding RNA.</title>
        <authorList>
            <person name="Behra P.R.K."/>
            <person name="Pettersson B.M.F."/>
            <person name="Ramesh M."/>
            <person name="Das S."/>
            <person name="Dasgupta S."/>
            <person name="Kirsebom L.A."/>
        </authorList>
    </citation>
    <scope>NUCLEOTIDE SEQUENCE</scope>
    <source>
        <strain evidence="2">DSM 44203</strain>
    </source>
</reference>
<keyword evidence="3" id="KW-1185">Reference proteome</keyword>
<protein>
    <submittedName>
        <fullName evidence="2">Uncharacterized protein</fullName>
    </submittedName>
</protein>
<evidence type="ECO:0000313" key="2">
    <source>
        <dbReference type="EMBL" id="MCV7022094.1"/>
    </source>
</evidence>
<evidence type="ECO:0000313" key="1">
    <source>
        <dbReference type="EMBL" id="GAT09373.1"/>
    </source>
</evidence>
<proteinExistence type="predicted"/>
<evidence type="ECO:0000313" key="4">
    <source>
        <dbReference type="Proteomes" id="UP001207528"/>
    </source>
</evidence>
<sequence length="117" mass="12558">MTAGAAVAHDSDVYVGTCWECQGPCAFYKGDIHGWRCRACIDRYLDEAQARWASKSQKARDKVIRNVRSMVHEHNTDGSTAMTPGCAANDRRRGGGMAAGLAASTSIADNRISAHAS</sequence>
<gene>
    <name evidence="2" type="ORF">H7I77_01845</name>
    <name evidence="1" type="ORF">RMCN_2506</name>
</gene>
<dbReference type="EMBL" id="JACKTI010000016">
    <property type="protein sequence ID" value="MCV7022094.1"/>
    <property type="molecule type" value="Genomic_DNA"/>
</dbReference>
<reference evidence="1 3" key="1">
    <citation type="journal article" date="2016" name="Genome Announc.">
        <title>Draft Genome Sequences of Five Rapidly Growing Mycobacterium Species, M. thermoresistibile, M. fortuitum subsp. acetamidolyticum, M. canariasense, M. brisbanense, and M. novocastrense.</title>
        <authorList>
            <person name="Katahira K."/>
            <person name="Ogura Y."/>
            <person name="Gotoh Y."/>
            <person name="Hayashi T."/>
        </authorList>
    </citation>
    <scope>NUCLEOTIDE SEQUENCE [LARGE SCALE GENOMIC DNA]</scope>
    <source>
        <strain evidence="1 3">JCM18114</strain>
    </source>
</reference>
<dbReference type="Proteomes" id="UP000069773">
    <property type="component" value="Unassembled WGS sequence"/>
</dbReference>
<dbReference type="RefSeq" id="WP_067389581.1">
    <property type="nucleotide sequence ID" value="NZ_BCTA01000029.1"/>
</dbReference>